<name>A0A1I0U9R2_9NOCA</name>
<organism evidence="1 2">
    <name type="scientific">Rhodococcoides kroppenstedtii</name>
    <dbReference type="NCBI Taxonomy" id="293050"/>
    <lineage>
        <taxon>Bacteria</taxon>
        <taxon>Bacillati</taxon>
        <taxon>Actinomycetota</taxon>
        <taxon>Actinomycetes</taxon>
        <taxon>Mycobacteriales</taxon>
        <taxon>Nocardiaceae</taxon>
        <taxon>Rhodococcoides</taxon>
    </lineage>
</organism>
<dbReference type="EMBL" id="FOJN01000016">
    <property type="protein sequence ID" value="SFA60764.1"/>
    <property type="molecule type" value="Genomic_DNA"/>
</dbReference>
<dbReference type="AlphaFoldDB" id="A0A1I0U9R2"/>
<dbReference type="Proteomes" id="UP000182054">
    <property type="component" value="Unassembled WGS sequence"/>
</dbReference>
<sequence length="134" mass="14771">MPDVVKPRFKIGDPEVQDLGSFLTAVPLANGTVANLPGGQNGLTNHLAQAILNWQANVVYDQGEWVTRFDIEVTPDFGEIEIRSIGDDEAFRLMHRPTGIVALEETREAALRSLKHKVRAHERDARDGDNGDGN</sequence>
<gene>
    <name evidence="1" type="ORF">SAMN05444374_11618</name>
</gene>
<dbReference type="OrthoDB" id="4483094at2"/>
<dbReference type="GeneID" id="85487284"/>
<reference evidence="1 2" key="1">
    <citation type="submission" date="2016-10" db="EMBL/GenBank/DDBJ databases">
        <authorList>
            <person name="de Groot N.N."/>
        </authorList>
    </citation>
    <scope>NUCLEOTIDE SEQUENCE [LARGE SCALE GENOMIC DNA]</scope>
    <source>
        <strain evidence="1 2">DSM 44908</strain>
    </source>
</reference>
<accession>A0A1I0U9R2</accession>
<dbReference type="RefSeq" id="WP_068365740.1">
    <property type="nucleotide sequence ID" value="NZ_FOJN01000016.1"/>
</dbReference>
<evidence type="ECO:0000313" key="1">
    <source>
        <dbReference type="EMBL" id="SFA60764.1"/>
    </source>
</evidence>
<proteinExistence type="predicted"/>
<evidence type="ECO:0000313" key="2">
    <source>
        <dbReference type="Proteomes" id="UP000182054"/>
    </source>
</evidence>
<protein>
    <submittedName>
        <fullName evidence="1">Uncharacterized protein</fullName>
    </submittedName>
</protein>